<dbReference type="InterPro" id="IPR043128">
    <property type="entry name" value="Rev_trsase/Diguanyl_cyclase"/>
</dbReference>
<dbReference type="InterPro" id="IPR050706">
    <property type="entry name" value="Cyclic-di-GMP_PDE-like"/>
</dbReference>
<dbReference type="GO" id="GO:0071111">
    <property type="term" value="F:cyclic-guanylate-specific phosphodiesterase activity"/>
    <property type="evidence" value="ECO:0007669"/>
    <property type="project" value="InterPro"/>
</dbReference>
<dbReference type="SMART" id="SM00267">
    <property type="entry name" value="GGDEF"/>
    <property type="match status" value="1"/>
</dbReference>
<accession>A0A220UMC5</accession>
<dbReference type="InterPro" id="IPR035919">
    <property type="entry name" value="EAL_sf"/>
</dbReference>
<dbReference type="InterPro" id="IPR029787">
    <property type="entry name" value="Nucleotide_cyclase"/>
</dbReference>
<dbReference type="Pfam" id="PF00563">
    <property type="entry name" value="EAL"/>
    <property type="match status" value="1"/>
</dbReference>
<dbReference type="Gene3D" id="3.30.70.270">
    <property type="match status" value="1"/>
</dbReference>
<evidence type="ECO:0000259" key="3">
    <source>
        <dbReference type="PROSITE" id="PS50887"/>
    </source>
</evidence>
<proteinExistence type="predicted"/>
<dbReference type="CDD" id="cd01948">
    <property type="entry name" value="EAL"/>
    <property type="match status" value="1"/>
</dbReference>
<keyword evidence="1" id="KW-0812">Transmembrane</keyword>
<feature type="transmembrane region" description="Helical" evidence="1">
    <location>
        <begin position="7"/>
        <end position="24"/>
    </location>
</feature>
<evidence type="ECO:0000313" key="4">
    <source>
        <dbReference type="EMBL" id="ASK69160.1"/>
    </source>
</evidence>
<dbReference type="Gene3D" id="3.20.20.450">
    <property type="entry name" value="EAL domain"/>
    <property type="match status" value="1"/>
</dbReference>
<feature type="domain" description="EAL" evidence="2">
    <location>
        <begin position="388"/>
        <end position="634"/>
    </location>
</feature>
<dbReference type="InterPro" id="IPR000160">
    <property type="entry name" value="GGDEF_dom"/>
</dbReference>
<evidence type="ECO:0000313" key="5">
    <source>
        <dbReference type="Proteomes" id="UP000198367"/>
    </source>
</evidence>
<dbReference type="InterPro" id="IPR001633">
    <property type="entry name" value="EAL_dom"/>
</dbReference>
<dbReference type="SUPFAM" id="SSF141868">
    <property type="entry name" value="EAL domain-like"/>
    <property type="match status" value="1"/>
</dbReference>
<organism evidence="4 5">
    <name type="scientific">Shewanella bicestrii</name>
    <dbReference type="NCBI Taxonomy" id="2018305"/>
    <lineage>
        <taxon>Bacteria</taxon>
        <taxon>Pseudomonadati</taxon>
        <taxon>Pseudomonadota</taxon>
        <taxon>Gammaproteobacteria</taxon>
        <taxon>Alteromonadales</taxon>
        <taxon>Shewanellaceae</taxon>
        <taxon>Shewanella</taxon>
    </lineage>
</organism>
<dbReference type="Proteomes" id="UP000198367">
    <property type="component" value="Chromosome"/>
</dbReference>
<dbReference type="EMBL" id="CP022358">
    <property type="protein sequence ID" value="ASK69160.1"/>
    <property type="molecule type" value="Genomic_DNA"/>
</dbReference>
<dbReference type="AlphaFoldDB" id="A0A220UMC5"/>
<dbReference type="PANTHER" id="PTHR33121">
    <property type="entry name" value="CYCLIC DI-GMP PHOSPHODIESTERASE PDEF"/>
    <property type="match status" value="1"/>
</dbReference>
<gene>
    <name evidence="4" type="ORF">CF168_09880</name>
</gene>
<dbReference type="SMART" id="SM00052">
    <property type="entry name" value="EAL"/>
    <property type="match status" value="1"/>
</dbReference>
<dbReference type="KEGG" id="sbj:CF168_09880"/>
<feature type="transmembrane region" description="Helical" evidence="1">
    <location>
        <begin position="135"/>
        <end position="153"/>
    </location>
</feature>
<dbReference type="PROSITE" id="PS50883">
    <property type="entry name" value="EAL"/>
    <property type="match status" value="1"/>
</dbReference>
<feature type="domain" description="GGDEF" evidence="3">
    <location>
        <begin position="248"/>
        <end position="379"/>
    </location>
</feature>
<dbReference type="SUPFAM" id="SSF55073">
    <property type="entry name" value="Nucleotide cyclase"/>
    <property type="match status" value="1"/>
</dbReference>
<evidence type="ECO:0000259" key="2">
    <source>
        <dbReference type="PROSITE" id="PS50883"/>
    </source>
</evidence>
<dbReference type="PROSITE" id="PS50887">
    <property type="entry name" value="GGDEF"/>
    <property type="match status" value="1"/>
</dbReference>
<evidence type="ECO:0000256" key="1">
    <source>
        <dbReference type="SAM" id="Phobius"/>
    </source>
</evidence>
<dbReference type="Pfam" id="PF00990">
    <property type="entry name" value="GGDEF"/>
    <property type="match status" value="1"/>
</dbReference>
<name>A0A220UMC5_9GAMM</name>
<keyword evidence="1" id="KW-1133">Transmembrane helix</keyword>
<sequence length="634" mass="71604">MAMSKSYPIFLLLIFLGLFGWIYHNENNQLQVQQQQELSNFKQYLGNFSQWQGNGAELYQTISAHYPLQFFQYIDDTDGQLNYTQGELNSQGSHPLSELFALDLAHTQKLAAGRLQVKLSADQAIETAIGSTQQLGLVLILTYLILLVVFVLLNNKLRSAIRYAAEYISHIPEMNFSAIESSKLNGEMTPVRLALEDCRLQLKSQMDTLTQENQKLHKVAYQDPITGFGSRPRFTTKLESISNRSVPQLGLLAMVKATELSHVNQLQGRSAGDDYLASVANCIRKACSKYPDSECYRVSSADFAIFLPDLVLKDGPKFLEQLKVFLDEYQQMTRAESVAHIGLVPYQQGTDPVNLLSLADTAVSIAQTLGPNSFHIQEKLNGDEQFGDDRWKVAINDLISRQALKFFQQPIQPCRNDVEVYRELLARFYNSEGKFLPTTTVIAMAERHGMSTELDKLVVISTLRMLKENPTISGNFGINISAFSAHQELFVGWLRDVLGKHRYIASRLVFEINESGMQANLGASYKFVREVHSVGSRVSIERFGMSFTSFKFFSEVRPDYIKLDGSYTSSIDEDSNNKFFVRMMVDVARRIGIRVIATSVERQEEKLTLEKLLVDGLQGYYIAQPQAITLTDQI</sequence>
<dbReference type="RefSeq" id="WP_089067737.1">
    <property type="nucleotide sequence ID" value="NZ_CP022358.1"/>
</dbReference>
<protein>
    <submittedName>
        <fullName evidence="4">Diguanylate cyclase</fullName>
    </submittedName>
</protein>
<keyword evidence="1" id="KW-0472">Membrane</keyword>
<reference evidence="4 5" key="1">
    <citation type="submission" date="2017-07" db="EMBL/GenBank/DDBJ databases">
        <title>Phenotypical and genomic characterization of a clinical isolate of Shewanella bicestrii sp. nov. producing an extended-spectrum beta-lactamase and a new oxacillinase variant.</title>
        <authorList>
            <person name="Jousset A.B."/>
            <person name="Bonnin R.A."/>
            <person name="Girlich D."/>
            <person name="Dabos L."/>
            <person name="Potron A."/>
            <person name="Dortet L."/>
            <person name="Glaser P."/>
            <person name="Naas T."/>
        </authorList>
    </citation>
    <scope>NUCLEOTIDE SEQUENCE [LARGE SCALE GENOMIC DNA]</scope>
    <source>
        <strain evidence="4 5">JAB-1</strain>
    </source>
</reference>
<keyword evidence="5" id="KW-1185">Reference proteome</keyword>
<dbReference type="PANTHER" id="PTHR33121:SF79">
    <property type="entry name" value="CYCLIC DI-GMP PHOSPHODIESTERASE PDED-RELATED"/>
    <property type="match status" value="1"/>
</dbReference>